<protein>
    <submittedName>
        <fullName evidence="1">Uncharacterized protein</fullName>
    </submittedName>
</protein>
<sequence length="286" mass="29990">MSEQGEPLLRLLAAVAAQSVPLGPDAAAAALADAVESWLVPVLGVELEWRLTPLLRSDDPGRAARPAAADWQQVVRELRTGFGGGLESLALQGDVPGAPAFPPDPRRSPVHARATLGSASTVAVSVQQWALRDGAAQPAVTQPAARWLLATATTAHADSGYVALDRADAWDPGSSWELATAVPPSARDFTSSVWGYGWGTLLSGRLVDAVGGLTALESLGATEVLRGPGGLAWIRLSDDVREVPDDRLRSLRERLAPVLPRGSRALAEHLAPAPDPYAAPPVVYRL</sequence>
<dbReference type="Proteomes" id="UP000281955">
    <property type="component" value="Unassembled WGS sequence"/>
</dbReference>
<evidence type="ECO:0000313" key="1">
    <source>
        <dbReference type="EMBL" id="RKS73952.1"/>
    </source>
</evidence>
<dbReference type="OrthoDB" id="4821324at2"/>
<reference evidence="1 2" key="1">
    <citation type="submission" date="2018-10" db="EMBL/GenBank/DDBJ databases">
        <title>Genomic Encyclopedia of Archaeal and Bacterial Type Strains, Phase II (KMG-II): from individual species to whole genera.</title>
        <authorList>
            <person name="Goeker M."/>
        </authorList>
    </citation>
    <scope>NUCLEOTIDE SEQUENCE [LARGE SCALE GENOMIC DNA]</scope>
    <source>
        <strain evidence="1 2">RP-AC37</strain>
    </source>
</reference>
<name>A0A420XP55_9ACTN</name>
<gene>
    <name evidence="1" type="ORF">CLV35_2448</name>
</gene>
<dbReference type="RefSeq" id="WP_121193737.1">
    <property type="nucleotide sequence ID" value="NZ_RBWV01000012.1"/>
</dbReference>
<proteinExistence type="predicted"/>
<organism evidence="1 2">
    <name type="scientific">Motilibacter peucedani</name>
    <dbReference type="NCBI Taxonomy" id="598650"/>
    <lineage>
        <taxon>Bacteria</taxon>
        <taxon>Bacillati</taxon>
        <taxon>Actinomycetota</taxon>
        <taxon>Actinomycetes</taxon>
        <taxon>Motilibacterales</taxon>
        <taxon>Motilibacteraceae</taxon>
        <taxon>Motilibacter</taxon>
    </lineage>
</organism>
<dbReference type="AlphaFoldDB" id="A0A420XP55"/>
<dbReference type="InParanoid" id="A0A420XP55"/>
<comment type="caution">
    <text evidence="1">The sequence shown here is derived from an EMBL/GenBank/DDBJ whole genome shotgun (WGS) entry which is preliminary data.</text>
</comment>
<dbReference type="EMBL" id="RBWV01000012">
    <property type="protein sequence ID" value="RKS73952.1"/>
    <property type="molecule type" value="Genomic_DNA"/>
</dbReference>
<evidence type="ECO:0000313" key="2">
    <source>
        <dbReference type="Proteomes" id="UP000281955"/>
    </source>
</evidence>
<accession>A0A420XP55</accession>
<keyword evidence="2" id="KW-1185">Reference proteome</keyword>